<name>A0A5A9XQG0_9BACT</name>
<dbReference type="AlphaFoldDB" id="A0A5A9XQG0"/>
<dbReference type="SUPFAM" id="SSF51161">
    <property type="entry name" value="Trimeric LpxA-like enzymes"/>
    <property type="match status" value="1"/>
</dbReference>
<protein>
    <recommendedName>
        <fullName evidence="3">Polymer-forming protein</fullName>
    </recommendedName>
</protein>
<evidence type="ECO:0000313" key="2">
    <source>
        <dbReference type="Proteomes" id="UP000324298"/>
    </source>
</evidence>
<dbReference type="EMBL" id="SRSD01000001">
    <property type="protein sequence ID" value="KAA0895224.1"/>
    <property type="molecule type" value="Genomic_DNA"/>
</dbReference>
<dbReference type="InterPro" id="IPR011004">
    <property type="entry name" value="Trimer_LpxA-like_sf"/>
</dbReference>
<dbReference type="Proteomes" id="UP000324298">
    <property type="component" value="Unassembled WGS sequence"/>
</dbReference>
<organism evidence="1 2">
    <name type="scientific">Oryzomonas rubra</name>
    <dbReference type="NCBI Taxonomy" id="2509454"/>
    <lineage>
        <taxon>Bacteria</taxon>
        <taxon>Pseudomonadati</taxon>
        <taxon>Thermodesulfobacteriota</taxon>
        <taxon>Desulfuromonadia</taxon>
        <taxon>Geobacterales</taxon>
        <taxon>Geobacteraceae</taxon>
        <taxon>Oryzomonas</taxon>
    </lineage>
</organism>
<keyword evidence="2" id="KW-1185">Reference proteome</keyword>
<evidence type="ECO:0008006" key="3">
    <source>
        <dbReference type="Google" id="ProtNLM"/>
    </source>
</evidence>
<sequence>MIFFFVFLTLTFLWLLFPLIPSLLEFVRPTDIDPLKVVSRDSGDIAFFANNFRNYFLTQAEKFDFTTIQDTELSKLPDGSPFIRIRGNVWNQKHASAPVDYIVIAGPETTLPDDVTFLREVYGVGGLTGGVGCAYRAILADKSLTLLEQSIVLRWVHSIGKLTVQEGSILHGRASSDEELCLAIGVTFEWISAPVIFVGKTEIHSDTSPMQLRRVVFNQVGLKVMADGTYRFEGDISIPANSLFTGNIVVSGQINVGYGAHVKGSMKAYKDIKVGGNCKIDGSVVTRLTINIEKLCIIQGPLIAEAGISIGQGSIIGSKEKHSTVSAPSVTIYSGAVIYGMVVAQHIGQTSA</sequence>
<dbReference type="OrthoDB" id="8768982at2"/>
<accession>A0A5A9XQG0</accession>
<dbReference type="RefSeq" id="WP_149305805.1">
    <property type="nucleotide sequence ID" value="NZ_SRSD01000001.1"/>
</dbReference>
<proteinExistence type="predicted"/>
<dbReference type="Gene3D" id="2.160.10.10">
    <property type="entry name" value="Hexapeptide repeat proteins"/>
    <property type="match status" value="1"/>
</dbReference>
<gene>
    <name evidence="1" type="ORF">ET418_01510</name>
</gene>
<comment type="caution">
    <text evidence="1">The sequence shown here is derived from an EMBL/GenBank/DDBJ whole genome shotgun (WGS) entry which is preliminary data.</text>
</comment>
<reference evidence="1 2" key="1">
    <citation type="submission" date="2019-04" db="EMBL/GenBank/DDBJ databases">
        <title>Geobacter ruber sp. nov., ferric-reducing bacteria isolated from paddy soil.</title>
        <authorList>
            <person name="Xu Z."/>
            <person name="Masuda Y."/>
            <person name="Itoh H."/>
            <person name="Senoo K."/>
        </authorList>
    </citation>
    <scope>NUCLEOTIDE SEQUENCE [LARGE SCALE GENOMIC DNA]</scope>
    <source>
        <strain evidence="1 2">Red88</strain>
    </source>
</reference>
<evidence type="ECO:0000313" key="1">
    <source>
        <dbReference type="EMBL" id="KAA0895224.1"/>
    </source>
</evidence>